<dbReference type="Gene3D" id="3.40.50.1400">
    <property type="match status" value="2"/>
</dbReference>
<gene>
    <name evidence="4" type="ORF">GCM10025881_09670</name>
</gene>
<dbReference type="PANTHER" id="PTHR33542">
    <property type="entry name" value="SIROHYDROCHLORIN FERROCHELATASE, CHLOROPLASTIC"/>
    <property type="match status" value="1"/>
</dbReference>
<dbReference type="PANTHER" id="PTHR33542:SF5">
    <property type="entry name" value="FERROCHELATASE CHE1"/>
    <property type="match status" value="1"/>
</dbReference>
<accession>A0ABQ6K3L6</accession>
<evidence type="ECO:0000256" key="1">
    <source>
        <dbReference type="ARBA" id="ARBA00022723"/>
    </source>
</evidence>
<name>A0ABQ6K3L6_9MICO</name>
<feature type="region of interest" description="Disordered" evidence="3">
    <location>
        <begin position="238"/>
        <end position="257"/>
    </location>
</feature>
<dbReference type="EMBL" id="BSVB01000001">
    <property type="protein sequence ID" value="GMA94143.1"/>
    <property type="molecule type" value="Genomic_DNA"/>
</dbReference>
<dbReference type="Proteomes" id="UP001157034">
    <property type="component" value="Unassembled WGS sequence"/>
</dbReference>
<sequence length="257" mass="26542">MSAPALLAISHGTSSPSGQRAVATFVAALARRRPDVTVLGGFVDVQRPDVDDVLAALQRDRPAVVVPLLLSAGYHVHVDLARSARGADRPVRVARALGPDDRLVRLLASRLIAAGLASGDRVVLACAGSSDRRAVEDCRAVAASLDRRLGVAVRPGFISAASPALAQAVSDAAAAARADGGRVLVASYLLAPGYFAELARSGAADLVTAPLLAADEEPPDVLVDLVWDRYDEVAPGGLFNSAAGTGRPAPPTRRSRR</sequence>
<evidence type="ECO:0000313" key="5">
    <source>
        <dbReference type="Proteomes" id="UP001157034"/>
    </source>
</evidence>
<evidence type="ECO:0000313" key="4">
    <source>
        <dbReference type="EMBL" id="GMA94143.1"/>
    </source>
</evidence>
<keyword evidence="2" id="KW-0456">Lyase</keyword>
<reference evidence="5" key="1">
    <citation type="journal article" date="2019" name="Int. J. Syst. Evol. Microbiol.">
        <title>The Global Catalogue of Microorganisms (GCM) 10K type strain sequencing project: providing services to taxonomists for standard genome sequencing and annotation.</title>
        <authorList>
            <consortium name="The Broad Institute Genomics Platform"/>
            <consortium name="The Broad Institute Genome Sequencing Center for Infectious Disease"/>
            <person name="Wu L."/>
            <person name="Ma J."/>
        </authorList>
    </citation>
    <scope>NUCLEOTIDE SEQUENCE [LARGE SCALE GENOMIC DNA]</scope>
    <source>
        <strain evidence="5">NBRC 108894</strain>
    </source>
</reference>
<proteinExistence type="predicted"/>
<keyword evidence="5" id="KW-1185">Reference proteome</keyword>
<organism evidence="4 5">
    <name type="scientific">Pseudolysinimonas kribbensis</name>
    <dbReference type="NCBI Taxonomy" id="433641"/>
    <lineage>
        <taxon>Bacteria</taxon>
        <taxon>Bacillati</taxon>
        <taxon>Actinomycetota</taxon>
        <taxon>Actinomycetes</taxon>
        <taxon>Micrococcales</taxon>
        <taxon>Microbacteriaceae</taxon>
        <taxon>Pseudolysinimonas</taxon>
    </lineage>
</organism>
<dbReference type="InterPro" id="IPR050963">
    <property type="entry name" value="Sirohydro_Cobaltochel/CbiX"/>
</dbReference>
<dbReference type="RefSeq" id="WP_284253150.1">
    <property type="nucleotide sequence ID" value="NZ_BAAAQO010000003.1"/>
</dbReference>
<evidence type="ECO:0000256" key="3">
    <source>
        <dbReference type="SAM" id="MobiDB-lite"/>
    </source>
</evidence>
<dbReference type="Pfam" id="PF01903">
    <property type="entry name" value="CbiX"/>
    <property type="match status" value="2"/>
</dbReference>
<protein>
    <recommendedName>
        <fullName evidence="6">Cobalamin biosynthesis protein CbiX</fullName>
    </recommendedName>
</protein>
<keyword evidence="1" id="KW-0479">Metal-binding</keyword>
<evidence type="ECO:0000256" key="2">
    <source>
        <dbReference type="ARBA" id="ARBA00023239"/>
    </source>
</evidence>
<dbReference type="InterPro" id="IPR002762">
    <property type="entry name" value="CbiX-like"/>
</dbReference>
<dbReference type="CDD" id="cd03416">
    <property type="entry name" value="CbiX_SirB_N"/>
    <property type="match status" value="1"/>
</dbReference>
<comment type="caution">
    <text evidence="4">The sequence shown here is derived from an EMBL/GenBank/DDBJ whole genome shotgun (WGS) entry which is preliminary data.</text>
</comment>
<dbReference type="SUPFAM" id="SSF53800">
    <property type="entry name" value="Chelatase"/>
    <property type="match status" value="1"/>
</dbReference>
<evidence type="ECO:0008006" key="6">
    <source>
        <dbReference type="Google" id="ProtNLM"/>
    </source>
</evidence>